<dbReference type="Pfam" id="PF00730">
    <property type="entry name" value="HhH-GPD"/>
    <property type="match status" value="1"/>
</dbReference>
<dbReference type="Pfam" id="PF00633">
    <property type="entry name" value="HHH"/>
    <property type="match status" value="1"/>
</dbReference>
<proteinExistence type="inferred from homology"/>
<evidence type="ECO:0000256" key="6">
    <source>
        <dbReference type="ARBA" id="ARBA00022485"/>
    </source>
</evidence>
<reference evidence="16" key="2">
    <citation type="submission" date="2021-04" db="EMBL/GenBank/DDBJ databases">
        <authorList>
            <person name="Gilroy R."/>
        </authorList>
    </citation>
    <scope>NUCLEOTIDE SEQUENCE</scope>
    <source>
        <strain evidence="16">CHK187-11901</strain>
    </source>
</reference>
<accession>A0A9D2NTH9</accession>
<dbReference type="GO" id="GO:0000701">
    <property type="term" value="F:purine-specific mismatch base pair DNA N-glycosylase activity"/>
    <property type="evidence" value="ECO:0007669"/>
    <property type="project" value="UniProtKB-EC"/>
</dbReference>
<dbReference type="InterPro" id="IPR015797">
    <property type="entry name" value="NUDIX_hydrolase-like_dom_sf"/>
</dbReference>
<dbReference type="NCBIfam" id="TIGR01084">
    <property type="entry name" value="mutY"/>
    <property type="match status" value="1"/>
</dbReference>
<keyword evidence="9" id="KW-0378">Hydrolase</keyword>
<keyword evidence="13 14" id="KW-0326">Glycosidase</keyword>
<evidence type="ECO:0000256" key="5">
    <source>
        <dbReference type="ARBA" id="ARBA00022023"/>
    </source>
</evidence>
<evidence type="ECO:0000256" key="1">
    <source>
        <dbReference type="ARBA" id="ARBA00000843"/>
    </source>
</evidence>
<keyword evidence="10 14" id="KW-0408">Iron</keyword>
<evidence type="ECO:0000256" key="2">
    <source>
        <dbReference type="ARBA" id="ARBA00002933"/>
    </source>
</evidence>
<keyword evidence="7" id="KW-0479">Metal-binding</keyword>
<dbReference type="SUPFAM" id="SSF48150">
    <property type="entry name" value="DNA-glycosylase"/>
    <property type="match status" value="1"/>
</dbReference>
<dbReference type="InterPro" id="IPR004036">
    <property type="entry name" value="Endonuclease-III-like_CS2"/>
</dbReference>
<comment type="similarity">
    <text evidence="3 14">Belongs to the Nth/MutY family.</text>
</comment>
<dbReference type="Pfam" id="PF14815">
    <property type="entry name" value="NUDIX_4"/>
    <property type="match status" value="1"/>
</dbReference>
<dbReference type="GO" id="GO:0034039">
    <property type="term" value="F:8-oxo-7,8-dihydroguanine DNA N-glycosylase activity"/>
    <property type="evidence" value="ECO:0007669"/>
    <property type="project" value="TreeGrafter"/>
</dbReference>
<dbReference type="GO" id="GO:0032357">
    <property type="term" value="F:oxidized purine DNA binding"/>
    <property type="evidence" value="ECO:0007669"/>
    <property type="project" value="TreeGrafter"/>
</dbReference>
<comment type="catalytic activity">
    <reaction evidence="1 14">
        <text>Hydrolyzes free adenine bases from 7,8-dihydro-8-oxoguanine:adenine mismatched double-stranded DNA, leaving an apurinic site.</text>
        <dbReference type="EC" id="3.2.2.31"/>
    </reaction>
</comment>
<dbReference type="InterPro" id="IPR005760">
    <property type="entry name" value="A/G_AdeGlyc_MutY"/>
</dbReference>
<keyword evidence="6" id="KW-0004">4Fe-4S</keyword>
<dbReference type="GO" id="GO:0006284">
    <property type="term" value="P:base-excision repair"/>
    <property type="evidence" value="ECO:0007669"/>
    <property type="project" value="UniProtKB-UniRule"/>
</dbReference>
<keyword evidence="11" id="KW-0411">Iron-sulfur</keyword>
<dbReference type="InterPro" id="IPR003265">
    <property type="entry name" value="HhH-GPD_domain"/>
</dbReference>
<evidence type="ECO:0000259" key="15">
    <source>
        <dbReference type="SMART" id="SM00478"/>
    </source>
</evidence>
<sequence length="359" mass="41697">MSENMRHEEGQQERFAAHLLAWYAQEGRHLPWREQITPYRTWVSEIMLQQTRVEAVIPYFERFIHTYPTLSALAEAEDDQLHKLWEGLGYYSRVRNMKKCAQVCVERYDGELPRTRDELLKLPGIGPYTAGAIASIACHERVCAVDGNVLRVFSRVLCSTEDIMSVRARKHIEQRMMAYLPDETRISAFNQALMDLGAMICLPKGEPRCTRCPVQKECLACMRGMQDELPVRSARKPRRIEEHTVLVFVCQGRIKLEKRPPKGLLADLYGFPMRDGKMSEAEVKAAYASGRVISLKPHVHVFTHVEWHMNGFLIESEERDETYHSQAEIERDFALPTAFRPFYQETVCWLSERGRIYEK</sequence>
<dbReference type="GO" id="GO:0006298">
    <property type="term" value="P:mismatch repair"/>
    <property type="evidence" value="ECO:0007669"/>
    <property type="project" value="TreeGrafter"/>
</dbReference>
<name>A0A9D2NTH9_9FIRM</name>
<organism evidence="16 17">
    <name type="scientific">Candidatus Merdibacter merdavium</name>
    <dbReference type="NCBI Taxonomy" id="2838692"/>
    <lineage>
        <taxon>Bacteria</taxon>
        <taxon>Bacillati</taxon>
        <taxon>Bacillota</taxon>
        <taxon>Erysipelotrichia</taxon>
        <taxon>Erysipelotrichales</taxon>
        <taxon>Erysipelotrichaceae</taxon>
        <taxon>Merdibacter</taxon>
    </lineage>
</organism>
<evidence type="ECO:0000256" key="14">
    <source>
        <dbReference type="RuleBase" id="RU365096"/>
    </source>
</evidence>
<evidence type="ECO:0000256" key="11">
    <source>
        <dbReference type="ARBA" id="ARBA00023014"/>
    </source>
</evidence>
<evidence type="ECO:0000256" key="10">
    <source>
        <dbReference type="ARBA" id="ARBA00023004"/>
    </source>
</evidence>
<comment type="function">
    <text evidence="2">Adenine glycosylase active on G-A mispairs. MutY also corrects error-prone DNA synthesis past GO lesions which are due to the oxidatively damaged form of guanine: 7,8-dihydro-8-oxoguanine (8-oxo-dGTP).</text>
</comment>
<dbReference type="PANTHER" id="PTHR42944:SF1">
    <property type="entry name" value="ADENINE DNA GLYCOSYLASE"/>
    <property type="match status" value="1"/>
</dbReference>
<dbReference type="PANTHER" id="PTHR42944">
    <property type="entry name" value="ADENINE DNA GLYCOSYLASE"/>
    <property type="match status" value="1"/>
</dbReference>
<keyword evidence="12" id="KW-0234">DNA repair</keyword>
<dbReference type="PROSITE" id="PS01155">
    <property type="entry name" value="ENDONUCLEASE_III_2"/>
    <property type="match status" value="1"/>
</dbReference>
<keyword evidence="8 14" id="KW-0227">DNA damage</keyword>
<evidence type="ECO:0000256" key="12">
    <source>
        <dbReference type="ARBA" id="ARBA00023204"/>
    </source>
</evidence>
<dbReference type="GO" id="GO:0051539">
    <property type="term" value="F:4 iron, 4 sulfur cluster binding"/>
    <property type="evidence" value="ECO:0007669"/>
    <property type="project" value="UniProtKB-UniRule"/>
</dbReference>
<evidence type="ECO:0000256" key="4">
    <source>
        <dbReference type="ARBA" id="ARBA00012045"/>
    </source>
</evidence>
<dbReference type="Gene3D" id="1.10.340.30">
    <property type="entry name" value="Hypothetical protein, domain 2"/>
    <property type="match status" value="1"/>
</dbReference>
<dbReference type="GO" id="GO:0035485">
    <property type="term" value="F:adenine/guanine mispair binding"/>
    <property type="evidence" value="ECO:0007669"/>
    <property type="project" value="TreeGrafter"/>
</dbReference>
<evidence type="ECO:0000313" key="16">
    <source>
        <dbReference type="EMBL" id="HJC37100.1"/>
    </source>
</evidence>
<dbReference type="Gene3D" id="3.90.79.10">
    <property type="entry name" value="Nucleoside Triphosphate Pyrophosphohydrolase"/>
    <property type="match status" value="1"/>
</dbReference>
<dbReference type="GO" id="GO:0046872">
    <property type="term" value="F:metal ion binding"/>
    <property type="evidence" value="ECO:0007669"/>
    <property type="project" value="UniProtKB-UniRule"/>
</dbReference>
<dbReference type="InterPro" id="IPR023170">
    <property type="entry name" value="HhH_base_excis_C"/>
</dbReference>
<evidence type="ECO:0000256" key="7">
    <source>
        <dbReference type="ARBA" id="ARBA00022723"/>
    </source>
</evidence>
<dbReference type="EMBL" id="DWWM01000053">
    <property type="protein sequence ID" value="HJC37100.1"/>
    <property type="molecule type" value="Genomic_DNA"/>
</dbReference>
<gene>
    <name evidence="16" type="primary">mutY</name>
    <name evidence="16" type="ORF">H9702_08240</name>
</gene>
<evidence type="ECO:0000256" key="3">
    <source>
        <dbReference type="ARBA" id="ARBA00008343"/>
    </source>
</evidence>
<dbReference type="InterPro" id="IPR044298">
    <property type="entry name" value="MIG/MutY"/>
</dbReference>
<evidence type="ECO:0000256" key="8">
    <source>
        <dbReference type="ARBA" id="ARBA00022763"/>
    </source>
</evidence>
<dbReference type="AlphaFoldDB" id="A0A9D2NTH9"/>
<dbReference type="EC" id="3.2.2.31" evidence="4 14"/>
<evidence type="ECO:0000256" key="9">
    <source>
        <dbReference type="ARBA" id="ARBA00022801"/>
    </source>
</evidence>
<comment type="cofactor">
    <cofactor evidence="14">
        <name>[4Fe-4S] cluster</name>
        <dbReference type="ChEBI" id="CHEBI:49883"/>
    </cofactor>
    <text evidence="14">Binds 1 [4Fe-4S] cluster.</text>
</comment>
<dbReference type="InterPro" id="IPR029119">
    <property type="entry name" value="MutY_C"/>
</dbReference>
<dbReference type="FunFam" id="1.10.340.30:FF:000002">
    <property type="entry name" value="Adenine DNA glycosylase"/>
    <property type="match status" value="1"/>
</dbReference>
<dbReference type="Proteomes" id="UP000823896">
    <property type="component" value="Unassembled WGS sequence"/>
</dbReference>
<dbReference type="InterPro" id="IPR000445">
    <property type="entry name" value="HhH_motif"/>
</dbReference>
<reference evidence="16" key="1">
    <citation type="journal article" date="2021" name="PeerJ">
        <title>Extensive microbial diversity within the chicken gut microbiome revealed by metagenomics and culture.</title>
        <authorList>
            <person name="Gilroy R."/>
            <person name="Ravi A."/>
            <person name="Getino M."/>
            <person name="Pursley I."/>
            <person name="Horton D.L."/>
            <person name="Alikhan N.F."/>
            <person name="Baker D."/>
            <person name="Gharbi K."/>
            <person name="Hall N."/>
            <person name="Watson M."/>
            <person name="Adriaenssens E.M."/>
            <person name="Foster-Nyarko E."/>
            <person name="Jarju S."/>
            <person name="Secka A."/>
            <person name="Antonio M."/>
            <person name="Oren A."/>
            <person name="Chaudhuri R.R."/>
            <person name="La Ragione R."/>
            <person name="Hildebrand F."/>
            <person name="Pallen M.J."/>
        </authorList>
    </citation>
    <scope>NUCLEOTIDE SEQUENCE</scope>
    <source>
        <strain evidence="16">CHK187-11901</strain>
    </source>
</reference>
<dbReference type="CDD" id="cd03431">
    <property type="entry name" value="NUDIX_DNA_Glycosylase_C-MutY"/>
    <property type="match status" value="1"/>
</dbReference>
<dbReference type="SMART" id="SM00478">
    <property type="entry name" value="ENDO3c"/>
    <property type="match status" value="1"/>
</dbReference>
<evidence type="ECO:0000256" key="13">
    <source>
        <dbReference type="ARBA" id="ARBA00023295"/>
    </source>
</evidence>
<feature type="domain" description="HhH-GPD" evidence="15">
    <location>
        <begin position="47"/>
        <end position="199"/>
    </location>
</feature>
<dbReference type="CDD" id="cd00056">
    <property type="entry name" value="ENDO3c"/>
    <property type="match status" value="1"/>
</dbReference>
<dbReference type="InterPro" id="IPR011257">
    <property type="entry name" value="DNA_glycosylase"/>
</dbReference>
<dbReference type="Gene3D" id="1.10.1670.10">
    <property type="entry name" value="Helix-hairpin-Helix base-excision DNA repair enzymes (C-terminal)"/>
    <property type="match status" value="1"/>
</dbReference>
<evidence type="ECO:0000313" key="17">
    <source>
        <dbReference type="Proteomes" id="UP000823896"/>
    </source>
</evidence>
<comment type="caution">
    <text evidence="16">The sequence shown here is derived from an EMBL/GenBank/DDBJ whole genome shotgun (WGS) entry which is preliminary data.</text>
</comment>
<protein>
    <recommendedName>
        <fullName evidence="5 14">Adenine DNA glycosylase</fullName>
        <ecNumber evidence="4 14">3.2.2.31</ecNumber>
    </recommendedName>
</protein>
<dbReference type="SUPFAM" id="SSF55811">
    <property type="entry name" value="Nudix"/>
    <property type="match status" value="1"/>
</dbReference>